<protein>
    <submittedName>
        <fullName evidence="1">Uncharacterized protein</fullName>
    </submittedName>
</protein>
<gene>
    <name evidence="1" type="ORF">HELGO_WM18330</name>
</gene>
<name>A0A6S6TFD3_9BACT</name>
<organism evidence="1">
    <name type="scientific">uncultured Sulfurovum sp</name>
    <dbReference type="NCBI Taxonomy" id="269237"/>
    <lineage>
        <taxon>Bacteria</taxon>
        <taxon>Pseudomonadati</taxon>
        <taxon>Campylobacterota</taxon>
        <taxon>Epsilonproteobacteria</taxon>
        <taxon>Campylobacterales</taxon>
        <taxon>Sulfurovaceae</taxon>
        <taxon>Sulfurovum</taxon>
        <taxon>environmental samples</taxon>
    </lineage>
</organism>
<dbReference type="AlphaFoldDB" id="A0A6S6TFD3"/>
<sequence>MRSSKHKESDFCFTIMPYGDWFDIYYNEIYAPAINEAGLISKRADDLYRPSSIVHDIWQYTKECQLVLADLTGKNPNVLYELGLAHAIAKPVILIVESMEDIPYDLRALRIIEYNKNAHNWGELLKEKIINAIIEIILAPTKAVPHAFLDAIKFPENHSEEKIDSIKEDSSIKPSYVTISLFVEIHIEFRLEYDFFDTLQGFADFIWFNVNKFIRIEAYTYGKTWKVKNKSTGLWIDNTSKVNEGTDFRTLKEASIDSGDVLEIVFL</sequence>
<accession>A0A6S6TFD3</accession>
<dbReference type="EMBL" id="CACVAR010000249">
    <property type="protein sequence ID" value="CAA6815189.1"/>
    <property type="molecule type" value="Genomic_DNA"/>
</dbReference>
<dbReference type="Gene3D" id="3.40.50.450">
    <property type="match status" value="1"/>
</dbReference>
<reference evidence="1" key="1">
    <citation type="submission" date="2020-01" db="EMBL/GenBank/DDBJ databases">
        <authorList>
            <person name="Meier V. D."/>
            <person name="Meier V D."/>
        </authorList>
    </citation>
    <scope>NUCLEOTIDE SEQUENCE</scope>
    <source>
        <strain evidence="1">HLG_WM_MAG_03</strain>
    </source>
</reference>
<dbReference type="SUPFAM" id="SSF52309">
    <property type="entry name" value="N-(deoxy)ribosyltransferase-like"/>
    <property type="match status" value="1"/>
</dbReference>
<evidence type="ECO:0000313" key="1">
    <source>
        <dbReference type="EMBL" id="CAA6815189.1"/>
    </source>
</evidence>
<proteinExistence type="predicted"/>